<dbReference type="PROSITE" id="PS50987">
    <property type="entry name" value="HTH_ARSR_2"/>
    <property type="match status" value="1"/>
</dbReference>
<evidence type="ECO:0000259" key="2">
    <source>
        <dbReference type="PROSITE" id="PS50987"/>
    </source>
</evidence>
<dbReference type="Proteomes" id="UP000630936">
    <property type="component" value="Unassembled WGS sequence"/>
</dbReference>
<dbReference type="InterPro" id="IPR036388">
    <property type="entry name" value="WH-like_DNA-bd_sf"/>
</dbReference>
<comment type="caution">
    <text evidence="3">The sequence shown here is derived from an EMBL/GenBank/DDBJ whole genome shotgun (WGS) entry which is preliminary data.</text>
</comment>
<proteinExistence type="predicted"/>
<reference evidence="3" key="2">
    <citation type="submission" date="2020-09" db="EMBL/GenBank/DDBJ databases">
        <authorList>
            <person name="Sun Q."/>
            <person name="Ohkuma M."/>
        </authorList>
    </citation>
    <scope>NUCLEOTIDE SEQUENCE</scope>
    <source>
        <strain evidence="3">JCM 4988</strain>
    </source>
</reference>
<accession>A0A918QQP0</accession>
<feature type="region of interest" description="Disordered" evidence="1">
    <location>
        <begin position="106"/>
        <end position="128"/>
    </location>
</feature>
<sequence length="128" mass="14089">MRTTTNPRDLTHPSREDIRLEGVLHALSDPLRLRVVHTLAGSPEQLSCSHFDLPVTKSTSTHHFRVLRESGVIHQAYRGTSKMNDLRRDDLDDLFPGLLDSVLVAVSRHSPTPPGRTGGAPPAPPAVY</sequence>
<feature type="domain" description="HTH arsR-type" evidence="2">
    <location>
        <begin position="12"/>
        <end position="106"/>
    </location>
</feature>
<dbReference type="EMBL" id="BMWG01000041">
    <property type="protein sequence ID" value="GGZ64044.1"/>
    <property type="molecule type" value="Genomic_DNA"/>
</dbReference>
<dbReference type="CDD" id="cd00090">
    <property type="entry name" value="HTH_ARSR"/>
    <property type="match status" value="1"/>
</dbReference>
<keyword evidence="4" id="KW-1185">Reference proteome</keyword>
<organism evidence="3 4">
    <name type="scientific">Streptomyces inusitatus</name>
    <dbReference type="NCBI Taxonomy" id="68221"/>
    <lineage>
        <taxon>Bacteria</taxon>
        <taxon>Bacillati</taxon>
        <taxon>Actinomycetota</taxon>
        <taxon>Actinomycetes</taxon>
        <taxon>Kitasatosporales</taxon>
        <taxon>Streptomycetaceae</taxon>
        <taxon>Streptomyces</taxon>
    </lineage>
</organism>
<reference evidence="3" key="1">
    <citation type="journal article" date="2014" name="Int. J. Syst. Evol. Microbiol.">
        <title>Complete genome sequence of Corynebacterium casei LMG S-19264T (=DSM 44701T), isolated from a smear-ripened cheese.</title>
        <authorList>
            <consortium name="US DOE Joint Genome Institute (JGI-PGF)"/>
            <person name="Walter F."/>
            <person name="Albersmeier A."/>
            <person name="Kalinowski J."/>
            <person name="Ruckert C."/>
        </authorList>
    </citation>
    <scope>NUCLEOTIDE SEQUENCE</scope>
    <source>
        <strain evidence="3">JCM 4988</strain>
    </source>
</reference>
<dbReference type="RefSeq" id="WP_190127052.1">
    <property type="nucleotide sequence ID" value="NZ_BMWG01000041.1"/>
</dbReference>
<name>A0A918QQP0_9ACTN</name>
<dbReference type="AlphaFoldDB" id="A0A918QQP0"/>
<evidence type="ECO:0000313" key="4">
    <source>
        <dbReference type="Proteomes" id="UP000630936"/>
    </source>
</evidence>
<gene>
    <name evidence="3" type="ORF">GCM10010387_66650</name>
</gene>
<dbReference type="SUPFAM" id="SSF46785">
    <property type="entry name" value="Winged helix' DNA-binding domain"/>
    <property type="match status" value="1"/>
</dbReference>
<evidence type="ECO:0000256" key="1">
    <source>
        <dbReference type="SAM" id="MobiDB-lite"/>
    </source>
</evidence>
<evidence type="ECO:0000313" key="3">
    <source>
        <dbReference type="EMBL" id="GGZ64044.1"/>
    </source>
</evidence>
<dbReference type="InterPro" id="IPR011991">
    <property type="entry name" value="ArsR-like_HTH"/>
</dbReference>
<protein>
    <submittedName>
        <fullName evidence="3">Transcriptional regulator</fullName>
    </submittedName>
</protein>
<dbReference type="Gene3D" id="1.10.10.10">
    <property type="entry name" value="Winged helix-like DNA-binding domain superfamily/Winged helix DNA-binding domain"/>
    <property type="match status" value="1"/>
</dbReference>
<dbReference type="SMART" id="SM00418">
    <property type="entry name" value="HTH_ARSR"/>
    <property type="match status" value="1"/>
</dbReference>
<dbReference type="InterPro" id="IPR001845">
    <property type="entry name" value="HTH_ArsR_DNA-bd_dom"/>
</dbReference>
<dbReference type="InterPro" id="IPR036390">
    <property type="entry name" value="WH_DNA-bd_sf"/>
</dbReference>
<dbReference type="GO" id="GO:0003700">
    <property type="term" value="F:DNA-binding transcription factor activity"/>
    <property type="evidence" value="ECO:0007669"/>
    <property type="project" value="InterPro"/>
</dbReference>